<dbReference type="RefSeq" id="XP_058335916.1">
    <property type="nucleotide sequence ID" value="XM_058469885.1"/>
</dbReference>
<dbReference type="PRINTS" id="PR00081">
    <property type="entry name" value="GDHRDH"/>
</dbReference>
<dbReference type="Gene3D" id="3.40.50.720">
    <property type="entry name" value="NAD(P)-binding Rossmann-like Domain"/>
    <property type="match status" value="1"/>
</dbReference>
<sequence>MALRDLVATSGLATYGLSHPLEACSSFGPTLNEATLGLLGSSFKPERDIPSLEGKVILVTGGNVGLGKETVLQLAKHHPARIYLAARTESKARALDLCSFKSIRAAAAQFQSDNDRLDLLVLNAGVMAAPPVTTEDGFEIQLGTNHIGHFLLTKLLLPTLQQTITQARAAGTTPDVRVVTVSSAGHSLCPRSFEGMTDTQSLLGISTWNRYGASKAANIFFARELARRYPELTSVAVHPGAVSSNLYEQTISKSIFMKYTFAAAMLFFRGVPSGTLNTLWASATPLTNLVNGAYYSPVGFLCKGTSWVQNTEIDQKLWDWTEAQIAERS</sequence>
<keyword evidence="2" id="KW-0521">NADP</keyword>
<keyword evidence="5" id="KW-1185">Reference proteome</keyword>
<dbReference type="Proteomes" id="UP001150941">
    <property type="component" value="Unassembled WGS sequence"/>
</dbReference>
<dbReference type="OrthoDB" id="191139at2759"/>
<comment type="caution">
    <text evidence="4">The sequence shown here is derived from an EMBL/GenBank/DDBJ whole genome shotgun (WGS) entry which is preliminary data.</text>
</comment>
<proteinExistence type="inferred from homology"/>
<reference evidence="4" key="1">
    <citation type="submission" date="2022-11" db="EMBL/GenBank/DDBJ databases">
        <authorList>
            <person name="Petersen C."/>
        </authorList>
    </citation>
    <scope>NUCLEOTIDE SEQUENCE</scope>
    <source>
        <strain evidence="4">IBT 19713</strain>
    </source>
</reference>
<dbReference type="Pfam" id="PF00106">
    <property type="entry name" value="adh_short"/>
    <property type="match status" value="1"/>
</dbReference>
<dbReference type="PANTHER" id="PTHR24320:SF282">
    <property type="entry name" value="WW DOMAIN-CONTAINING OXIDOREDUCTASE"/>
    <property type="match status" value="1"/>
</dbReference>
<accession>A0A9W9PKM0</accession>
<evidence type="ECO:0000256" key="3">
    <source>
        <dbReference type="ARBA" id="ARBA00023002"/>
    </source>
</evidence>
<dbReference type="GO" id="GO:0016491">
    <property type="term" value="F:oxidoreductase activity"/>
    <property type="evidence" value="ECO:0007669"/>
    <property type="project" value="UniProtKB-KW"/>
</dbReference>
<reference evidence="4" key="2">
    <citation type="journal article" date="2023" name="IMA Fungus">
        <title>Comparative genomic study of the Penicillium genus elucidates a diverse pangenome and 15 lateral gene transfer events.</title>
        <authorList>
            <person name="Petersen C."/>
            <person name="Sorensen T."/>
            <person name="Nielsen M.R."/>
            <person name="Sondergaard T.E."/>
            <person name="Sorensen J.L."/>
            <person name="Fitzpatrick D.A."/>
            <person name="Frisvad J.C."/>
            <person name="Nielsen K.L."/>
        </authorList>
    </citation>
    <scope>NUCLEOTIDE SEQUENCE</scope>
    <source>
        <strain evidence="4">IBT 19713</strain>
    </source>
</reference>
<dbReference type="SUPFAM" id="SSF51735">
    <property type="entry name" value="NAD(P)-binding Rossmann-fold domains"/>
    <property type="match status" value="1"/>
</dbReference>
<protein>
    <submittedName>
        <fullName evidence="4">Short-chain dehydrogenase/reductase SDR</fullName>
    </submittedName>
</protein>
<evidence type="ECO:0000256" key="1">
    <source>
        <dbReference type="ARBA" id="ARBA00006484"/>
    </source>
</evidence>
<keyword evidence="3" id="KW-0560">Oxidoreductase</keyword>
<organism evidence="4 5">
    <name type="scientific">Penicillium chermesinum</name>
    <dbReference type="NCBI Taxonomy" id="63820"/>
    <lineage>
        <taxon>Eukaryota</taxon>
        <taxon>Fungi</taxon>
        <taxon>Dikarya</taxon>
        <taxon>Ascomycota</taxon>
        <taxon>Pezizomycotina</taxon>
        <taxon>Eurotiomycetes</taxon>
        <taxon>Eurotiomycetidae</taxon>
        <taxon>Eurotiales</taxon>
        <taxon>Aspergillaceae</taxon>
        <taxon>Penicillium</taxon>
    </lineage>
</organism>
<dbReference type="InterPro" id="IPR036291">
    <property type="entry name" value="NAD(P)-bd_dom_sf"/>
</dbReference>
<name>A0A9W9PKM0_9EURO</name>
<gene>
    <name evidence="4" type="ORF">N7468_000588</name>
</gene>
<evidence type="ECO:0000313" key="5">
    <source>
        <dbReference type="Proteomes" id="UP001150941"/>
    </source>
</evidence>
<dbReference type="PANTHER" id="PTHR24320">
    <property type="entry name" value="RETINOL DEHYDROGENASE"/>
    <property type="match status" value="1"/>
</dbReference>
<comment type="similarity">
    <text evidence="1">Belongs to the short-chain dehydrogenases/reductases (SDR) family.</text>
</comment>
<dbReference type="AlphaFoldDB" id="A0A9W9PKM0"/>
<dbReference type="InterPro" id="IPR002347">
    <property type="entry name" value="SDR_fam"/>
</dbReference>
<evidence type="ECO:0000313" key="4">
    <source>
        <dbReference type="EMBL" id="KAJ5249137.1"/>
    </source>
</evidence>
<evidence type="ECO:0000256" key="2">
    <source>
        <dbReference type="ARBA" id="ARBA00022857"/>
    </source>
</evidence>
<dbReference type="EMBL" id="JAPQKS010000001">
    <property type="protein sequence ID" value="KAJ5249137.1"/>
    <property type="molecule type" value="Genomic_DNA"/>
</dbReference>
<dbReference type="GeneID" id="83197188"/>